<organism evidence="8 9">
    <name type="scientific">Steinernema hermaphroditum</name>
    <dbReference type="NCBI Taxonomy" id="289476"/>
    <lineage>
        <taxon>Eukaryota</taxon>
        <taxon>Metazoa</taxon>
        <taxon>Ecdysozoa</taxon>
        <taxon>Nematoda</taxon>
        <taxon>Chromadorea</taxon>
        <taxon>Rhabditida</taxon>
        <taxon>Tylenchina</taxon>
        <taxon>Panagrolaimomorpha</taxon>
        <taxon>Strongyloidoidea</taxon>
        <taxon>Steinernematidae</taxon>
        <taxon>Steinernema</taxon>
    </lineage>
</organism>
<feature type="transmembrane region" description="Helical" evidence="6">
    <location>
        <begin position="217"/>
        <end position="243"/>
    </location>
</feature>
<evidence type="ECO:0000256" key="1">
    <source>
        <dbReference type="ARBA" id="ARBA00004370"/>
    </source>
</evidence>
<feature type="region of interest" description="Disordered" evidence="5">
    <location>
        <begin position="288"/>
        <end position="310"/>
    </location>
</feature>
<feature type="domain" description="G-protein coupled receptors family 1 profile" evidence="7">
    <location>
        <begin position="32"/>
        <end position="270"/>
    </location>
</feature>
<keyword evidence="2 6" id="KW-0812">Transmembrane</keyword>
<evidence type="ECO:0000256" key="4">
    <source>
        <dbReference type="ARBA" id="ARBA00023136"/>
    </source>
</evidence>
<dbReference type="PANTHER" id="PTHR23360">
    <property type="entry name" value="G-PROTEIN COUPLED RECEPTORS FAMILY 1 PROFILE DOMAIN-CONTAINING PROTEIN-RELATED"/>
    <property type="match status" value="1"/>
</dbReference>
<comment type="subcellular location">
    <subcellularLocation>
        <location evidence="1">Membrane</location>
    </subcellularLocation>
</comment>
<dbReference type="InterPro" id="IPR019424">
    <property type="entry name" value="7TM_GPCR_Srsx"/>
</dbReference>
<feature type="transmembrane region" description="Helical" evidence="6">
    <location>
        <begin position="176"/>
        <end position="197"/>
    </location>
</feature>
<feature type="transmembrane region" description="Helical" evidence="6">
    <location>
        <begin position="95"/>
        <end position="117"/>
    </location>
</feature>
<dbReference type="SUPFAM" id="SSF81321">
    <property type="entry name" value="Family A G protein-coupled receptor-like"/>
    <property type="match status" value="1"/>
</dbReference>
<accession>A0AA39H9J4</accession>
<proteinExistence type="predicted"/>
<dbReference type="InterPro" id="IPR047130">
    <property type="entry name" value="7TM_GPCR_Srsx_nematod"/>
</dbReference>
<feature type="transmembrane region" description="Helical" evidence="6">
    <location>
        <begin position="13"/>
        <end position="39"/>
    </location>
</feature>
<dbReference type="GO" id="GO:0004930">
    <property type="term" value="F:G protein-coupled receptor activity"/>
    <property type="evidence" value="ECO:0007669"/>
    <property type="project" value="InterPro"/>
</dbReference>
<dbReference type="InterPro" id="IPR000276">
    <property type="entry name" value="GPCR_Rhodpsn"/>
</dbReference>
<dbReference type="Gene3D" id="1.20.1070.10">
    <property type="entry name" value="Rhodopsin 7-helix transmembrane proteins"/>
    <property type="match status" value="1"/>
</dbReference>
<dbReference type="Proteomes" id="UP001175271">
    <property type="component" value="Unassembled WGS sequence"/>
</dbReference>
<evidence type="ECO:0000313" key="9">
    <source>
        <dbReference type="Proteomes" id="UP001175271"/>
    </source>
</evidence>
<sequence>MAFAVFMRPEWEYIWISITSYTPFLGIYAAYASMLYFVLPYREAVKKILRNKNLHSPCNILIAVQAVCEGISQLSQVPYIYFAFNEYLVSFYTCYYINILFMFTLNFNCLLIVFIALDRFVASKHPIFYNNLRKRNYICGILTVCFIYGGLFQFALHSTLSEEQTMCVILESMTGSITYVWWTVTACVYVVMVAIYVRLLRIFKEKKGEYEKVNRSISFVITFYICGYLFVTVVGSIVGIIAPDHNTNVALLCILGISCNINAACPFFIYYFRSTTYRKAFDNLIGGNKKPPDNGSSHMFHTRVNQVTSH</sequence>
<comment type="caution">
    <text evidence="8">The sequence shown here is derived from an EMBL/GenBank/DDBJ whole genome shotgun (WGS) entry which is preliminary data.</text>
</comment>
<dbReference type="EMBL" id="JAUCMV010000004">
    <property type="protein sequence ID" value="KAK0401234.1"/>
    <property type="molecule type" value="Genomic_DNA"/>
</dbReference>
<keyword evidence="3 6" id="KW-1133">Transmembrane helix</keyword>
<feature type="transmembrane region" description="Helical" evidence="6">
    <location>
        <begin position="249"/>
        <end position="272"/>
    </location>
</feature>
<feature type="transmembrane region" description="Helical" evidence="6">
    <location>
        <begin position="137"/>
        <end position="156"/>
    </location>
</feature>
<dbReference type="SMART" id="SM01381">
    <property type="entry name" value="7TM_GPCR_Srsx"/>
    <property type="match status" value="1"/>
</dbReference>
<dbReference type="AlphaFoldDB" id="A0AA39H9J4"/>
<evidence type="ECO:0000313" key="8">
    <source>
        <dbReference type="EMBL" id="KAK0401234.1"/>
    </source>
</evidence>
<evidence type="ECO:0000256" key="5">
    <source>
        <dbReference type="SAM" id="MobiDB-lite"/>
    </source>
</evidence>
<evidence type="ECO:0000256" key="3">
    <source>
        <dbReference type="ARBA" id="ARBA00022989"/>
    </source>
</evidence>
<keyword evidence="4 6" id="KW-0472">Membrane</keyword>
<dbReference type="PANTHER" id="PTHR23360:SF5">
    <property type="entry name" value="G-PROTEIN COUPLED RECEPTORS FAMILY 1 PROFILE DOMAIN-CONTAINING PROTEIN"/>
    <property type="match status" value="1"/>
</dbReference>
<dbReference type="PROSITE" id="PS50262">
    <property type="entry name" value="G_PROTEIN_RECEP_F1_2"/>
    <property type="match status" value="1"/>
</dbReference>
<evidence type="ECO:0000259" key="7">
    <source>
        <dbReference type="PROSITE" id="PS50262"/>
    </source>
</evidence>
<feature type="compositionally biased region" description="Polar residues" evidence="5">
    <location>
        <begin position="294"/>
        <end position="310"/>
    </location>
</feature>
<evidence type="ECO:0000256" key="2">
    <source>
        <dbReference type="ARBA" id="ARBA00022692"/>
    </source>
</evidence>
<feature type="transmembrane region" description="Helical" evidence="6">
    <location>
        <begin position="60"/>
        <end position="83"/>
    </location>
</feature>
<reference evidence="8" key="1">
    <citation type="submission" date="2023-06" db="EMBL/GenBank/DDBJ databases">
        <title>Genomic analysis of the entomopathogenic nematode Steinernema hermaphroditum.</title>
        <authorList>
            <person name="Schwarz E.M."/>
            <person name="Heppert J.K."/>
            <person name="Baniya A."/>
            <person name="Schwartz H.T."/>
            <person name="Tan C.-H."/>
            <person name="Antoshechkin I."/>
            <person name="Sternberg P.W."/>
            <person name="Goodrich-Blair H."/>
            <person name="Dillman A.R."/>
        </authorList>
    </citation>
    <scope>NUCLEOTIDE SEQUENCE</scope>
    <source>
        <strain evidence="8">PS9179</strain>
        <tissue evidence="8">Whole animal</tissue>
    </source>
</reference>
<protein>
    <recommendedName>
        <fullName evidence="7">G-protein coupled receptors family 1 profile domain-containing protein</fullName>
    </recommendedName>
</protein>
<dbReference type="GO" id="GO:0016020">
    <property type="term" value="C:membrane"/>
    <property type="evidence" value="ECO:0007669"/>
    <property type="project" value="UniProtKB-SubCell"/>
</dbReference>
<dbReference type="InterPro" id="IPR017452">
    <property type="entry name" value="GPCR_Rhodpsn_7TM"/>
</dbReference>
<gene>
    <name evidence="8" type="ORF">QR680_015659</name>
</gene>
<name>A0AA39H9J4_9BILA</name>
<dbReference type="Pfam" id="PF10320">
    <property type="entry name" value="7TM_GPCR_Srsx"/>
    <property type="match status" value="1"/>
</dbReference>
<keyword evidence="9" id="KW-1185">Reference proteome</keyword>
<evidence type="ECO:0000256" key="6">
    <source>
        <dbReference type="SAM" id="Phobius"/>
    </source>
</evidence>